<accession>A0ABS7WW09</accession>
<evidence type="ECO:0000256" key="3">
    <source>
        <dbReference type="ARBA" id="ARBA00022692"/>
    </source>
</evidence>
<dbReference type="NCBIfam" id="TIGR01512">
    <property type="entry name" value="ATPase-IB2_Cd"/>
    <property type="match status" value="1"/>
</dbReference>
<protein>
    <recommendedName>
        <fullName evidence="6">P-type Zn(2+) transporter</fullName>
        <ecNumber evidence="6">7.2.2.12</ecNumber>
    </recommendedName>
</protein>
<dbReference type="EMBL" id="JAGXFD010000001">
    <property type="protein sequence ID" value="MBZ9566794.1"/>
    <property type="molecule type" value="Genomic_DNA"/>
</dbReference>
<dbReference type="SUPFAM" id="SSF81665">
    <property type="entry name" value="Calcium ATPase, transmembrane domain M"/>
    <property type="match status" value="1"/>
</dbReference>
<evidence type="ECO:0000256" key="4">
    <source>
        <dbReference type="ARBA" id="ARBA00022989"/>
    </source>
</evidence>
<dbReference type="InterPro" id="IPR051014">
    <property type="entry name" value="Cation_Transport_ATPase_IB"/>
</dbReference>
<gene>
    <name evidence="10" type="primary">cadA</name>
    <name evidence="10" type="ORF">KGQ91_03725</name>
</gene>
<feature type="transmembrane region" description="Helical" evidence="8">
    <location>
        <begin position="568"/>
        <end position="592"/>
    </location>
</feature>
<dbReference type="InterPro" id="IPR036412">
    <property type="entry name" value="HAD-like_sf"/>
</dbReference>
<feature type="transmembrane region" description="Helical" evidence="8">
    <location>
        <begin position="17"/>
        <end position="37"/>
    </location>
</feature>
<keyword evidence="3 8" id="KW-0812">Transmembrane</keyword>
<evidence type="ECO:0000313" key="11">
    <source>
        <dbReference type="Proteomes" id="UP001319883"/>
    </source>
</evidence>
<dbReference type="Gene3D" id="3.40.50.1000">
    <property type="entry name" value="HAD superfamily/HAD-like"/>
    <property type="match status" value="1"/>
</dbReference>
<dbReference type="SUPFAM" id="SSF56784">
    <property type="entry name" value="HAD-like"/>
    <property type="match status" value="1"/>
</dbReference>
<dbReference type="EC" id="7.2.2.12" evidence="6"/>
<evidence type="ECO:0000256" key="6">
    <source>
        <dbReference type="ARBA" id="ARBA00039097"/>
    </source>
</evidence>
<feature type="transmembrane region" description="Helical" evidence="8">
    <location>
        <begin position="245"/>
        <end position="264"/>
    </location>
</feature>
<reference evidence="10 11" key="1">
    <citation type="submission" date="2021-05" db="EMBL/GenBank/DDBJ databases">
        <title>Petroleum and Energy Research Collection (APPE): ex situ preservation of microbial diversity associated with the oil industry and exploitation of its biotechnological potential.</title>
        <authorList>
            <person name="Paixao C.T.M."/>
            <person name="Gomes M.B."/>
            <person name="Oliveira V.M."/>
        </authorList>
    </citation>
    <scope>NUCLEOTIDE SEQUENCE [LARGE SCALE GENOMIC DNA]</scope>
    <source>
        <strain evidence="10 11">LIT2</strain>
    </source>
</reference>
<dbReference type="PANTHER" id="PTHR48085">
    <property type="entry name" value="CADMIUM/ZINC-TRANSPORTING ATPASE HMA2-RELATED"/>
    <property type="match status" value="1"/>
</dbReference>
<dbReference type="PRINTS" id="PR00119">
    <property type="entry name" value="CATATPASE"/>
</dbReference>
<proteinExistence type="inferred from homology"/>
<keyword evidence="8" id="KW-0547">Nucleotide-binding</keyword>
<feature type="domain" description="P-type ATPase A" evidence="9">
    <location>
        <begin position="131"/>
        <end position="228"/>
    </location>
</feature>
<keyword evidence="4 8" id="KW-1133">Transmembrane helix</keyword>
<evidence type="ECO:0000256" key="8">
    <source>
        <dbReference type="RuleBase" id="RU362081"/>
    </source>
</evidence>
<dbReference type="InterPro" id="IPR008250">
    <property type="entry name" value="ATPase_P-typ_transduc_dom_A_sf"/>
</dbReference>
<keyword evidence="8" id="KW-0479">Metal-binding</keyword>
<dbReference type="NCBIfam" id="TIGR01494">
    <property type="entry name" value="ATPase_P-type"/>
    <property type="match status" value="1"/>
</dbReference>
<dbReference type="Proteomes" id="UP001319883">
    <property type="component" value="Unassembled WGS sequence"/>
</dbReference>
<name>A0ABS7WW09_9GAMM</name>
<dbReference type="RefSeq" id="WP_224416225.1">
    <property type="nucleotide sequence ID" value="NZ_JAGXFC010000001.1"/>
</dbReference>
<sequence>MPSEPIPAARGPWRRHALIAALVLGAIAVSLGLRLAVGDRSLHGPLTWPALPLWLALIAGLPLLAELLVRLRAGQLGADVLAGLSIVVAYALGELLAGALVVLMLAGGQALESWAVRRASFALEALARRLPAVAHRCGETGTADVPLAEIAVGDRLEVHPHEACPVDGTVLEGRSTMNEAYLTGEPFLLPKVPGSAVLSGALNGEGVLTIRADRRAADSRYAQIMQVMRDAEQHRPRLRRLGDRIGAIYTPLAVLVAAAAGLASQDPVRFLSVLVVATPCPLIIAIPVAIIGAISLAARRGIIIRDPAALERIATCRVAVFDKTGTLTYGEPRLTDIDPAPGQSREAVLGVLASLERYSRHPLAGAVLAAARSEHIPLQETREIRESPGEGLEGCVDGRRVTVTGRGQLLARVPEAPLPPGQGGLECVVCIDGAYAATCRFRDEPRREGPAFIAHLGPRHGFRRVLLVSGDRESEVRYLADQVGIDEVRAGQSPETKLALVRELAAHDGVLFMGDGINDAPALAAATVGVAFGQGSAVTAEAASVVILDSALQRADEVLHIGDRLRRIALQSAVGGMALSLVAVGVAALGYLPPVAGALVQELIDVAAVANALRVAWVSRDLADEVTPKPALDQG</sequence>
<keyword evidence="8" id="KW-1003">Cell membrane</keyword>
<dbReference type="Gene3D" id="2.70.150.10">
    <property type="entry name" value="Calcium-transporting ATPase, cytoplasmic transduction domain A"/>
    <property type="match status" value="1"/>
</dbReference>
<dbReference type="Pfam" id="PF00702">
    <property type="entry name" value="Hydrolase"/>
    <property type="match status" value="1"/>
</dbReference>
<dbReference type="InterPro" id="IPR023214">
    <property type="entry name" value="HAD_sf"/>
</dbReference>
<keyword evidence="11" id="KW-1185">Reference proteome</keyword>
<keyword evidence="5 8" id="KW-0472">Membrane</keyword>
<dbReference type="Gene3D" id="3.40.1110.10">
    <property type="entry name" value="Calcium-transporting ATPase, cytoplasmic domain N"/>
    <property type="match status" value="1"/>
</dbReference>
<evidence type="ECO:0000256" key="1">
    <source>
        <dbReference type="ARBA" id="ARBA00004370"/>
    </source>
</evidence>
<feature type="transmembrane region" description="Helical" evidence="8">
    <location>
        <begin position="270"/>
        <end position="297"/>
    </location>
</feature>
<evidence type="ECO:0000259" key="9">
    <source>
        <dbReference type="Pfam" id="PF00122"/>
    </source>
</evidence>
<dbReference type="SUPFAM" id="SSF81653">
    <property type="entry name" value="Calcium ATPase, transduction domain A"/>
    <property type="match status" value="1"/>
</dbReference>
<dbReference type="PROSITE" id="PS00154">
    <property type="entry name" value="ATPASE_E1_E2"/>
    <property type="match status" value="1"/>
</dbReference>
<evidence type="ECO:0000256" key="2">
    <source>
        <dbReference type="ARBA" id="ARBA00006024"/>
    </source>
</evidence>
<dbReference type="InterPro" id="IPR001757">
    <property type="entry name" value="P_typ_ATPase"/>
</dbReference>
<comment type="subcellular location">
    <subcellularLocation>
        <location evidence="8">Cell membrane</location>
    </subcellularLocation>
    <subcellularLocation>
        <location evidence="1">Membrane</location>
    </subcellularLocation>
</comment>
<comment type="catalytic activity">
    <reaction evidence="7">
        <text>Zn(2+)(in) + ATP + H2O = Zn(2+)(out) + ADP + phosphate + H(+)</text>
        <dbReference type="Rhea" id="RHEA:20621"/>
        <dbReference type="ChEBI" id="CHEBI:15377"/>
        <dbReference type="ChEBI" id="CHEBI:15378"/>
        <dbReference type="ChEBI" id="CHEBI:29105"/>
        <dbReference type="ChEBI" id="CHEBI:30616"/>
        <dbReference type="ChEBI" id="CHEBI:43474"/>
        <dbReference type="ChEBI" id="CHEBI:456216"/>
        <dbReference type="EC" id="7.2.2.12"/>
    </reaction>
</comment>
<feature type="transmembrane region" description="Helical" evidence="8">
    <location>
        <begin position="49"/>
        <end position="69"/>
    </location>
</feature>
<keyword evidence="8" id="KW-0067">ATP-binding</keyword>
<comment type="similarity">
    <text evidence="2 8">Belongs to the cation transport ATPase (P-type) (TC 3.A.3) family. Type IB subfamily.</text>
</comment>
<dbReference type="Pfam" id="PF00122">
    <property type="entry name" value="E1-E2_ATPase"/>
    <property type="match status" value="1"/>
</dbReference>
<dbReference type="InterPro" id="IPR023298">
    <property type="entry name" value="ATPase_P-typ_TM_dom_sf"/>
</dbReference>
<evidence type="ECO:0000313" key="10">
    <source>
        <dbReference type="EMBL" id="MBZ9566794.1"/>
    </source>
</evidence>
<dbReference type="PANTHER" id="PTHR48085:SF5">
    <property type="entry name" value="CADMIUM_ZINC-TRANSPORTING ATPASE HMA4-RELATED"/>
    <property type="match status" value="1"/>
</dbReference>
<evidence type="ECO:0000256" key="7">
    <source>
        <dbReference type="ARBA" id="ARBA00047308"/>
    </source>
</evidence>
<organism evidence="10 11">
    <name type="scientific">Modicisalibacter tunisiensis</name>
    <dbReference type="NCBI Taxonomy" id="390637"/>
    <lineage>
        <taxon>Bacteria</taxon>
        <taxon>Pseudomonadati</taxon>
        <taxon>Pseudomonadota</taxon>
        <taxon>Gammaproteobacteria</taxon>
        <taxon>Oceanospirillales</taxon>
        <taxon>Halomonadaceae</taxon>
        <taxon>Modicisalibacter</taxon>
    </lineage>
</organism>
<dbReference type="InterPro" id="IPR023299">
    <property type="entry name" value="ATPase_P-typ_cyto_dom_N"/>
</dbReference>
<dbReference type="InterPro" id="IPR027256">
    <property type="entry name" value="P-typ_ATPase_IB"/>
</dbReference>
<dbReference type="InterPro" id="IPR059000">
    <property type="entry name" value="ATPase_P-type_domA"/>
</dbReference>
<evidence type="ECO:0000256" key="5">
    <source>
        <dbReference type="ARBA" id="ARBA00023136"/>
    </source>
</evidence>
<dbReference type="NCBIfam" id="TIGR01525">
    <property type="entry name" value="ATPase-IB_hvy"/>
    <property type="match status" value="1"/>
</dbReference>
<feature type="transmembrane region" description="Helical" evidence="8">
    <location>
        <begin position="81"/>
        <end position="108"/>
    </location>
</feature>
<comment type="caution">
    <text evidence="10">The sequence shown here is derived from an EMBL/GenBank/DDBJ whole genome shotgun (WGS) entry which is preliminary data.</text>
</comment>
<dbReference type="InterPro" id="IPR018303">
    <property type="entry name" value="ATPase_P-typ_P_site"/>
</dbReference>